<evidence type="ECO:0000313" key="1">
    <source>
        <dbReference type="EMBL" id="SHI51445.1"/>
    </source>
</evidence>
<reference evidence="2" key="1">
    <citation type="submission" date="2016-11" db="EMBL/GenBank/DDBJ databases">
        <authorList>
            <person name="Varghese N."/>
            <person name="Submissions S."/>
        </authorList>
    </citation>
    <scope>NUCLEOTIDE SEQUENCE [LARGE SCALE GENOMIC DNA]</scope>
    <source>
        <strain evidence="2">DSM 100564</strain>
    </source>
</reference>
<proteinExistence type="predicted"/>
<dbReference type="EMBL" id="FQZQ01000001">
    <property type="protein sequence ID" value="SHI51445.1"/>
    <property type="molecule type" value="Genomic_DNA"/>
</dbReference>
<evidence type="ECO:0000313" key="2">
    <source>
        <dbReference type="Proteomes" id="UP000183982"/>
    </source>
</evidence>
<dbReference type="RefSeq" id="WP_073248653.1">
    <property type="nucleotide sequence ID" value="NZ_FQZQ01000001.1"/>
</dbReference>
<name>A0A1M6BRR5_9RHOB</name>
<keyword evidence="2" id="KW-1185">Reference proteome</keyword>
<dbReference type="Proteomes" id="UP000183982">
    <property type="component" value="Unassembled WGS sequence"/>
</dbReference>
<protein>
    <submittedName>
        <fullName evidence="1">Uncharacterized protein</fullName>
    </submittedName>
</protein>
<gene>
    <name evidence="1" type="ORF">SAMN05444000_101308</name>
</gene>
<dbReference type="AlphaFoldDB" id="A0A1M6BRR5"/>
<accession>A0A1M6BRR5</accession>
<sequence>MNQPVPHKITQCSICPHTNEACKIGYEMARKLCQSIDAGGTMISDEFEISGHVEMVGCTRPCTGAFHATKTACHMFGDVEDGADIEVLLTEIAPVAAITLEQSAVWLA</sequence>
<organism evidence="1 2">
    <name type="scientific">Shimia gijangensis</name>
    <dbReference type="NCBI Taxonomy" id="1470563"/>
    <lineage>
        <taxon>Bacteria</taxon>
        <taxon>Pseudomonadati</taxon>
        <taxon>Pseudomonadota</taxon>
        <taxon>Alphaproteobacteria</taxon>
        <taxon>Rhodobacterales</taxon>
        <taxon>Roseobacteraceae</taxon>
    </lineage>
</organism>
<dbReference type="OrthoDB" id="8364077at2"/>